<reference evidence="3" key="1">
    <citation type="journal article" date="2019" name="Int. J. Syst. Evol. Microbiol.">
        <title>The Global Catalogue of Microorganisms (GCM) 10K type strain sequencing project: providing services to taxonomists for standard genome sequencing and annotation.</title>
        <authorList>
            <consortium name="The Broad Institute Genomics Platform"/>
            <consortium name="The Broad Institute Genome Sequencing Center for Infectious Disease"/>
            <person name="Wu L."/>
            <person name="Ma J."/>
        </authorList>
    </citation>
    <scope>NUCLEOTIDE SEQUENCE [LARGE SCALE GENOMIC DNA]</scope>
    <source>
        <strain evidence="3">JCM 31486</strain>
    </source>
</reference>
<name>A0ABW3MEJ2_9PSEU</name>
<evidence type="ECO:0000256" key="1">
    <source>
        <dbReference type="SAM" id="MobiDB-lite"/>
    </source>
</evidence>
<evidence type="ECO:0000313" key="3">
    <source>
        <dbReference type="Proteomes" id="UP001597045"/>
    </source>
</evidence>
<dbReference type="EMBL" id="JBHTIS010001928">
    <property type="protein sequence ID" value="MFD1049023.1"/>
    <property type="molecule type" value="Genomic_DNA"/>
</dbReference>
<protein>
    <recommendedName>
        <fullName evidence="4">DUF3618 domain-containing protein</fullName>
    </recommendedName>
</protein>
<proteinExistence type="predicted"/>
<evidence type="ECO:0000313" key="2">
    <source>
        <dbReference type="EMBL" id="MFD1049023.1"/>
    </source>
</evidence>
<accession>A0ABW3MEJ2</accession>
<keyword evidence="3" id="KW-1185">Reference proteome</keyword>
<comment type="caution">
    <text evidence="2">The sequence shown here is derived from an EMBL/GenBank/DDBJ whole genome shotgun (WGS) entry which is preliminary data.</text>
</comment>
<sequence length="80" mass="8826">MTTTQAATTKQDLLAELTTLRAELHEEGRSDLGSQVDDLEEEARAEQVDAKGGQKAFARLKNALTGVASPTIQRRYTHER</sequence>
<gene>
    <name evidence="2" type="ORF">ACFQ1S_27545</name>
</gene>
<feature type="region of interest" description="Disordered" evidence="1">
    <location>
        <begin position="24"/>
        <end position="50"/>
    </location>
</feature>
<evidence type="ECO:0008006" key="4">
    <source>
        <dbReference type="Google" id="ProtNLM"/>
    </source>
</evidence>
<dbReference type="Proteomes" id="UP001597045">
    <property type="component" value="Unassembled WGS sequence"/>
</dbReference>
<organism evidence="2 3">
    <name type="scientific">Kibdelosporangium lantanae</name>
    <dbReference type="NCBI Taxonomy" id="1497396"/>
    <lineage>
        <taxon>Bacteria</taxon>
        <taxon>Bacillati</taxon>
        <taxon>Actinomycetota</taxon>
        <taxon>Actinomycetes</taxon>
        <taxon>Pseudonocardiales</taxon>
        <taxon>Pseudonocardiaceae</taxon>
        <taxon>Kibdelosporangium</taxon>
    </lineage>
</organism>